<feature type="compositionally biased region" description="Low complexity" evidence="1">
    <location>
        <begin position="293"/>
        <end position="306"/>
    </location>
</feature>
<comment type="caution">
    <text evidence="2">The sequence shown here is derived from an EMBL/GenBank/DDBJ whole genome shotgun (WGS) entry which is preliminary data.</text>
</comment>
<feature type="compositionally biased region" description="Polar residues" evidence="1">
    <location>
        <begin position="102"/>
        <end position="118"/>
    </location>
</feature>
<feature type="compositionally biased region" description="Basic residues" evidence="1">
    <location>
        <begin position="39"/>
        <end position="48"/>
    </location>
</feature>
<dbReference type="EMBL" id="JANKHO010000454">
    <property type="protein sequence ID" value="KAJ3509741.1"/>
    <property type="molecule type" value="Genomic_DNA"/>
</dbReference>
<accession>A0A9W8K1C7</accession>
<feature type="compositionally biased region" description="Basic and acidic residues" evidence="1">
    <location>
        <begin position="49"/>
        <end position="63"/>
    </location>
</feature>
<feature type="compositionally biased region" description="Low complexity" evidence="1">
    <location>
        <begin position="393"/>
        <end position="409"/>
    </location>
</feature>
<feature type="compositionally biased region" description="Polar residues" evidence="1">
    <location>
        <begin position="150"/>
        <end position="161"/>
    </location>
</feature>
<dbReference type="OrthoDB" id="8062037at2759"/>
<feature type="region of interest" description="Disordered" evidence="1">
    <location>
        <begin position="209"/>
        <end position="306"/>
    </location>
</feature>
<keyword evidence="3" id="KW-1185">Reference proteome</keyword>
<evidence type="ECO:0000313" key="2">
    <source>
        <dbReference type="EMBL" id="KAJ3509741.1"/>
    </source>
</evidence>
<feature type="region of interest" description="Disordered" evidence="1">
    <location>
        <begin position="142"/>
        <end position="177"/>
    </location>
</feature>
<feature type="compositionally biased region" description="Basic and acidic residues" evidence="1">
    <location>
        <begin position="219"/>
        <end position="232"/>
    </location>
</feature>
<feature type="compositionally biased region" description="Polar residues" evidence="1">
    <location>
        <begin position="410"/>
        <end position="421"/>
    </location>
</feature>
<reference evidence="2" key="1">
    <citation type="submission" date="2022-07" db="EMBL/GenBank/DDBJ databases">
        <title>Genome Sequence of Agrocybe chaxingu.</title>
        <authorList>
            <person name="Buettner E."/>
        </authorList>
    </citation>
    <scope>NUCLEOTIDE SEQUENCE</scope>
    <source>
        <strain evidence="2">MP-N11</strain>
    </source>
</reference>
<gene>
    <name evidence="2" type="ORF">NLJ89_g5053</name>
</gene>
<feature type="region of interest" description="Disordered" evidence="1">
    <location>
        <begin position="20"/>
        <end position="120"/>
    </location>
</feature>
<proteinExistence type="predicted"/>
<feature type="region of interest" description="Disordered" evidence="1">
    <location>
        <begin position="390"/>
        <end position="435"/>
    </location>
</feature>
<organism evidence="2 3">
    <name type="scientific">Agrocybe chaxingu</name>
    <dbReference type="NCBI Taxonomy" id="84603"/>
    <lineage>
        <taxon>Eukaryota</taxon>
        <taxon>Fungi</taxon>
        <taxon>Dikarya</taxon>
        <taxon>Basidiomycota</taxon>
        <taxon>Agaricomycotina</taxon>
        <taxon>Agaricomycetes</taxon>
        <taxon>Agaricomycetidae</taxon>
        <taxon>Agaricales</taxon>
        <taxon>Agaricineae</taxon>
        <taxon>Strophariaceae</taxon>
        <taxon>Agrocybe</taxon>
    </lineage>
</organism>
<dbReference type="Proteomes" id="UP001148786">
    <property type="component" value="Unassembled WGS sequence"/>
</dbReference>
<dbReference type="AlphaFoldDB" id="A0A9W8K1C7"/>
<sequence>MAPQRVADAANISPYPFVVRQGRPVIDPVPENPEPPARSSKKAMARARRAAERNARQEEERRFNTGPRNLRFPNKGGRRFRLPGRGYEDRGIPDYPPPSFQEAMTSPPMSGCSSTTSLVQQQQVPMAPLVVPERIPEVVLAHTPEEAVESTDNAASTNDTAGSDENESDSDESIFIIDKNSVPVASTDLPRGAALEERVKMDWIKRRGVEFPIAPSPEPVRKSNDSKEDKLGTRGRSTTRLPTLKIDPDPVEGEDTTGASSPTASAKRRFLSLSPLRTIFPPRSPVHQDRAMSAHPSPSASSSPYSGSRIFFRSTTSLATASFLRLPLSGSTFGGKSEVSLTRKLFSHKGKERAKYPSYNEPWEVVDESECDDADEEDIRRRPSLMAAVEAISSNTSTTSASPGTSPTSVHTISQSTSSLAISKYPQPLIRHPPR</sequence>
<evidence type="ECO:0000313" key="3">
    <source>
        <dbReference type="Proteomes" id="UP001148786"/>
    </source>
</evidence>
<feature type="compositionally biased region" description="Acidic residues" evidence="1">
    <location>
        <begin position="162"/>
        <end position="172"/>
    </location>
</feature>
<evidence type="ECO:0000256" key="1">
    <source>
        <dbReference type="SAM" id="MobiDB-lite"/>
    </source>
</evidence>
<protein>
    <submittedName>
        <fullName evidence="2">Uncharacterized protein</fullName>
    </submittedName>
</protein>
<name>A0A9W8K1C7_9AGAR</name>